<dbReference type="GO" id="GO:0005634">
    <property type="term" value="C:nucleus"/>
    <property type="evidence" value="ECO:0007669"/>
    <property type="project" value="TreeGrafter"/>
</dbReference>
<organism evidence="3 4">
    <name type="scientific">Pleurodeles waltl</name>
    <name type="common">Iberian ribbed newt</name>
    <dbReference type="NCBI Taxonomy" id="8319"/>
    <lineage>
        <taxon>Eukaryota</taxon>
        <taxon>Metazoa</taxon>
        <taxon>Chordata</taxon>
        <taxon>Craniata</taxon>
        <taxon>Vertebrata</taxon>
        <taxon>Euteleostomi</taxon>
        <taxon>Amphibia</taxon>
        <taxon>Batrachia</taxon>
        <taxon>Caudata</taxon>
        <taxon>Salamandroidea</taxon>
        <taxon>Salamandridae</taxon>
        <taxon>Pleurodelinae</taxon>
        <taxon>Pleurodeles</taxon>
    </lineage>
</organism>
<reference evidence="3" key="1">
    <citation type="journal article" date="2022" name="bioRxiv">
        <title>Sequencing and chromosome-scale assembly of the giantPleurodeles waltlgenome.</title>
        <authorList>
            <person name="Brown T."/>
            <person name="Elewa A."/>
            <person name="Iarovenko S."/>
            <person name="Subramanian E."/>
            <person name="Araus A.J."/>
            <person name="Petzold A."/>
            <person name="Susuki M."/>
            <person name="Suzuki K.-i.T."/>
            <person name="Hayashi T."/>
            <person name="Toyoda A."/>
            <person name="Oliveira C."/>
            <person name="Osipova E."/>
            <person name="Leigh N.D."/>
            <person name="Simon A."/>
            <person name="Yun M.H."/>
        </authorList>
    </citation>
    <scope>NUCLEOTIDE SEQUENCE</scope>
    <source>
        <strain evidence="3">20211129_DDA</strain>
        <tissue evidence="3">Liver</tissue>
    </source>
</reference>
<accession>A0AAV7N6C9</accession>
<gene>
    <name evidence="3" type="ORF">NDU88_006133</name>
</gene>
<keyword evidence="4" id="KW-1185">Reference proteome</keyword>
<dbReference type="InterPro" id="IPR028002">
    <property type="entry name" value="Myb_DNA-bind_5"/>
</dbReference>
<dbReference type="PANTHER" id="PTHR23098">
    <property type="entry name" value="AGAP001331-PA-RELATED"/>
    <property type="match status" value="1"/>
</dbReference>
<proteinExistence type="predicted"/>
<feature type="domain" description="Myb-like" evidence="2">
    <location>
        <begin position="291"/>
        <end position="361"/>
    </location>
</feature>
<dbReference type="PANTHER" id="PTHR23098:SF16">
    <property type="entry name" value="REGULATORY PROTEIN ZESTE"/>
    <property type="match status" value="1"/>
</dbReference>
<evidence type="ECO:0000259" key="2">
    <source>
        <dbReference type="SMART" id="SM00717"/>
    </source>
</evidence>
<name>A0AAV7N6C9_PLEWA</name>
<dbReference type="SMART" id="SM00717">
    <property type="entry name" value="SANT"/>
    <property type="match status" value="2"/>
</dbReference>
<feature type="domain" description="Myb-like" evidence="2">
    <location>
        <begin position="123"/>
        <end position="193"/>
    </location>
</feature>
<dbReference type="InterPro" id="IPR001005">
    <property type="entry name" value="SANT/Myb"/>
</dbReference>
<dbReference type="AlphaFoldDB" id="A0AAV7N6C9"/>
<feature type="region of interest" description="Disordered" evidence="1">
    <location>
        <begin position="199"/>
        <end position="219"/>
    </location>
</feature>
<feature type="region of interest" description="Disordered" evidence="1">
    <location>
        <begin position="581"/>
        <end position="610"/>
    </location>
</feature>
<dbReference type="Proteomes" id="UP001066276">
    <property type="component" value="Chromosome 9"/>
</dbReference>
<dbReference type="EMBL" id="JANPWB010000013">
    <property type="protein sequence ID" value="KAJ1108763.1"/>
    <property type="molecule type" value="Genomic_DNA"/>
</dbReference>
<evidence type="ECO:0000313" key="4">
    <source>
        <dbReference type="Proteomes" id="UP001066276"/>
    </source>
</evidence>
<sequence>MDHRSSKGEARIDPSSENLDFMTGIQIIIKEEEEYLMANQDMVNKDSNNWPIDTTLSIKKEEEQCFKSHQGSEDFQSISHSTGIAYSINENKTHFADQQHLEKRRRISNHIDGNAKDAGGRKRKLKFSEKELEVLIEECVAHHNELFGKSSLQVPESEKRKIWTDIQAKISAVGVTQRTFEEIRKRWYDVRSRTKEKVASRLAEAQETGGESSTQPPPTFLEDMIEATFQQESIVGVSDIDTSAIPSTSKGDPVISSMFSLNGRHEEHTSFLAEPWRKKRHTGVNMADRKRKAKFTGRELEVLVDAIIPNESQLFGVQSHRTPISVKNKIWSRILAQVNTVAAVRRNKEDCKKKWYDLKRRIKDRITQSKEHISGICGVPGQGLEFSVIQEKVLSTMDLNNIEGTDGVDTAGETRDEQQSDADFFEDEGTDEHSAGHNLAEMDTDVFEETPLECPAAPRNDLDPLLDTEIQLLTMTQRQCDLMESLNHRISKHSAMTRRRNAALCLEVRRLSNAVGAMAAAVEKHSVKTEALHDTLLEACRSNAQAIGGIIEIIRSKNQCEREEVANYVLSSSGVALNMPPFSISQTDHSQHPQLSQAFSENRKQSSSNS</sequence>
<protein>
    <recommendedName>
        <fullName evidence="2">Myb-like domain-containing protein</fullName>
    </recommendedName>
</protein>
<feature type="compositionally biased region" description="Polar residues" evidence="1">
    <location>
        <begin position="583"/>
        <end position="610"/>
    </location>
</feature>
<dbReference type="Pfam" id="PF13873">
    <property type="entry name" value="Myb_DNA-bind_5"/>
    <property type="match status" value="2"/>
</dbReference>
<comment type="caution">
    <text evidence="3">The sequence shown here is derived from an EMBL/GenBank/DDBJ whole genome shotgun (WGS) entry which is preliminary data.</text>
</comment>
<evidence type="ECO:0000256" key="1">
    <source>
        <dbReference type="SAM" id="MobiDB-lite"/>
    </source>
</evidence>
<evidence type="ECO:0000313" key="3">
    <source>
        <dbReference type="EMBL" id="KAJ1108763.1"/>
    </source>
</evidence>